<dbReference type="GO" id="GO:0006635">
    <property type="term" value="P:fatty acid beta-oxidation"/>
    <property type="evidence" value="ECO:0007669"/>
    <property type="project" value="TreeGrafter"/>
</dbReference>
<evidence type="ECO:0000313" key="2">
    <source>
        <dbReference type="EMBL" id="CBY22747.1"/>
    </source>
</evidence>
<sequence>MPQASSFPVMKNTMLPAGTFDNKVAFITGGGTGLGKGMATHLSSLGATVAITGRRESVLKATADEISEKTGNQVVFAPCDVRDAAAVKEAVQSVVDQASVPDIVINNAAGNFISPTERLSTNAFSSVIDIVLKGSINVTLETGKRAIAAQKPCVFLAITTHYTKAGSAFVVPSACAKSGVETLHQSLAVEWGRYGMRFNCIAPGPIYTEGAFSRLDPTGEFMNHAIKNLPTGRLGEPEEIANLATFMVSDYASWLNGETITFDGGEFNALAGEFNALRKVKDEQWDFMEQMIKGNHSKQKKKNN</sequence>
<dbReference type="Pfam" id="PF13561">
    <property type="entry name" value="adh_short_C2"/>
    <property type="match status" value="1"/>
</dbReference>
<dbReference type="PANTHER" id="PTHR43658:SF8">
    <property type="entry name" value="17-BETA-HYDROXYSTEROID DEHYDROGENASE 14-RELATED"/>
    <property type="match status" value="1"/>
</dbReference>
<name>E4WYI3_OIKDI</name>
<organism evidence="2">
    <name type="scientific">Oikopleura dioica</name>
    <name type="common">Tunicate</name>
    <dbReference type="NCBI Taxonomy" id="34765"/>
    <lineage>
        <taxon>Eukaryota</taxon>
        <taxon>Metazoa</taxon>
        <taxon>Chordata</taxon>
        <taxon>Tunicata</taxon>
        <taxon>Appendicularia</taxon>
        <taxon>Copelata</taxon>
        <taxon>Oikopleuridae</taxon>
        <taxon>Oikopleura</taxon>
    </lineage>
</organism>
<dbReference type="InterPro" id="IPR036291">
    <property type="entry name" value="NAD(P)-bd_dom_sf"/>
</dbReference>
<evidence type="ECO:0000256" key="1">
    <source>
        <dbReference type="ARBA" id="ARBA00023002"/>
    </source>
</evidence>
<protein>
    <submittedName>
        <fullName evidence="2">Uncharacterized protein</fullName>
    </submittedName>
</protein>
<proteinExistence type="predicted"/>
<dbReference type="GO" id="GO:0008670">
    <property type="term" value="F:2,4-dienoyl-CoA reductase (NADPH) activity"/>
    <property type="evidence" value="ECO:0007669"/>
    <property type="project" value="TreeGrafter"/>
</dbReference>
<dbReference type="Gene3D" id="3.40.50.720">
    <property type="entry name" value="NAD(P)-binding Rossmann-like Domain"/>
    <property type="match status" value="1"/>
</dbReference>
<keyword evidence="3" id="KW-1185">Reference proteome</keyword>
<reference evidence="2" key="1">
    <citation type="journal article" date="2010" name="Science">
        <title>Plasticity of animal genome architecture unmasked by rapid evolution of a pelagic tunicate.</title>
        <authorList>
            <person name="Denoeud F."/>
            <person name="Henriet S."/>
            <person name="Mungpakdee S."/>
            <person name="Aury J.M."/>
            <person name="Da Silva C."/>
            <person name="Brinkmann H."/>
            <person name="Mikhaleva J."/>
            <person name="Olsen L.C."/>
            <person name="Jubin C."/>
            <person name="Canestro C."/>
            <person name="Bouquet J.M."/>
            <person name="Danks G."/>
            <person name="Poulain J."/>
            <person name="Campsteijn C."/>
            <person name="Adamski M."/>
            <person name="Cross I."/>
            <person name="Yadetie F."/>
            <person name="Muffato M."/>
            <person name="Louis A."/>
            <person name="Butcher S."/>
            <person name="Tsagkogeorga G."/>
            <person name="Konrad A."/>
            <person name="Singh S."/>
            <person name="Jensen M.F."/>
            <person name="Cong E.H."/>
            <person name="Eikeseth-Otteraa H."/>
            <person name="Noel B."/>
            <person name="Anthouard V."/>
            <person name="Porcel B.M."/>
            <person name="Kachouri-Lafond R."/>
            <person name="Nishino A."/>
            <person name="Ugolini M."/>
            <person name="Chourrout P."/>
            <person name="Nishida H."/>
            <person name="Aasland R."/>
            <person name="Huzurbazar S."/>
            <person name="Westhof E."/>
            <person name="Delsuc F."/>
            <person name="Lehrach H."/>
            <person name="Reinhardt R."/>
            <person name="Weissenbach J."/>
            <person name="Roy S.W."/>
            <person name="Artiguenave F."/>
            <person name="Postlethwait J.H."/>
            <person name="Manak J.R."/>
            <person name="Thompson E.M."/>
            <person name="Jaillon O."/>
            <person name="Du Pasquier L."/>
            <person name="Boudinot P."/>
            <person name="Liberles D.A."/>
            <person name="Volff J.N."/>
            <person name="Philippe H."/>
            <person name="Lenhard B."/>
            <person name="Roest Crollius H."/>
            <person name="Wincker P."/>
            <person name="Chourrout D."/>
        </authorList>
    </citation>
    <scope>NUCLEOTIDE SEQUENCE [LARGE SCALE GENOMIC DNA]</scope>
</reference>
<dbReference type="SUPFAM" id="SSF51735">
    <property type="entry name" value="NAD(P)-binding Rossmann-fold domains"/>
    <property type="match status" value="1"/>
</dbReference>
<gene>
    <name evidence="2" type="ORF">GSOID_T00013520001</name>
</gene>
<dbReference type="PANTHER" id="PTHR43658">
    <property type="entry name" value="SHORT-CHAIN DEHYDROGENASE/REDUCTASE"/>
    <property type="match status" value="1"/>
</dbReference>
<dbReference type="InterPro" id="IPR002347">
    <property type="entry name" value="SDR_fam"/>
</dbReference>
<dbReference type="Proteomes" id="UP000001307">
    <property type="component" value="Unassembled WGS sequence"/>
</dbReference>
<dbReference type="OrthoDB" id="1888931at2759"/>
<dbReference type="PRINTS" id="PR00081">
    <property type="entry name" value="GDHRDH"/>
</dbReference>
<dbReference type="CDD" id="cd05369">
    <property type="entry name" value="TER_DECR_SDR_a"/>
    <property type="match status" value="1"/>
</dbReference>
<dbReference type="EMBL" id="FN653019">
    <property type="protein sequence ID" value="CBY22747.1"/>
    <property type="molecule type" value="Genomic_DNA"/>
</dbReference>
<accession>E4WYI3</accession>
<dbReference type="InParanoid" id="E4WYI3"/>
<evidence type="ECO:0000313" key="3">
    <source>
        <dbReference type="Proteomes" id="UP000001307"/>
    </source>
</evidence>
<dbReference type="AlphaFoldDB" id="E4WYI3"/>
<keyword evidence="1" id="KW-0560">Oxidoreductase</keyword>
<dbReference type="GO" id="GO:0005739">
    <property type="term" value="C:mitochondrion"/>
    <property type="evidence" value="ECO:0007669"/>
    <property type="project" value="TreeGrafter"/>
</dbReference>